<dbReference type="PANTHER" id="PTHR30290">
    <property type="entry name" value="PERIPLASMIC BINDING COMPONENT OF ABC TRANSPORTER"/>
    <property type="match status" value="1"/>
</dbReference>
<dbReference type="GO" id="GO:0042597">
    <property type="term" value="C:periplasmic space"/>
    <property type="evidence" value="ECO:0007669"/>
    <property type="project" value="UniProtKB-ARBA"/>
</dbReference>
<dbReference type="InterPro" id="IPR000914">
    <property type="entry name" value="SBP_5_dom"/>
</dbReference>
<accession>A0A8H9KU76</accession>
<comment type="similarity">
    <text evidence="2">Belongs to the bacterial solute-binding protein 5 family.</text>
</comment>
<evidence type="ECO:0000256" key="1">
    <source>
        <dbReference type="ARBA" id="ARBA00004196"/>
    </source>
</evidence>
<gene>
    <name evidence="8" type="ORF">GCM10011314_18820</name>
</gene>
<feature type="signal peptide" evidence="6">
    <location>
        <begin position="1"/>
        <end position="38"/>
    </location>
</feature>
<keyword evidence="3" id="KW-0813">Transport</keyword>
<dbReference type="CDD" id="cd08513">
    <property type="entry name" value="PBP2_thermophilic_Hb8_like"/>
    <property type="match status" value="1"/>
</dbReference>
<proteinExistence type="inferred from homology"/>
<dbReference type="GO" id="GO:0030313">
    <property type="term" value="C:cell envelope"/>
    <property type="evidence" value="ECO:0007669"/>
    <property type="project" value="UniProtKB-SubCell"/>
</dbReference>
<dbReference type="Proteomes" id="UP000628079">
    <property type="component" value="Unassembled WGS sequence"/>
</dbReference>
<dbReference type="PROSITE" id="PS51257">
    <property type="entry name" value="PROKAR_LIPOPROTEIN"/>
    <property type="match status" value="1"/>
</dbReference>
<evidence type="ECO:0000313" key="9">
    <source>
        <dbReference type="Proteomes" id="UP000628079"/>
    </source>
</evidence>
<dbReference type="AlphaFoldDB" id="A0A8H9KU76"/>
<evidence type="ECO:0000256" key="4">
    <source>
        <dbReference type="ARBA" id="ARBA00022729"/>
    </source>
</evidence>
<dbReference type="InterPro" id="IPR030678">
    <property type="entry name" value="Peptide/Ni-bd"/>
</dbReference>
<organism evidence="8 9">
    <name type="scientific">Knoellia flava</name>
    <dbReference type="NCBI Taxonomy" id="913969"/>
    <lineage>
        <taxon>Bacteria</taxon>
        <taxon>Bacillati</taxon>
        <taxon>Actinomycetota</taxon>
        <taxon>Actinomycetes</taxon>
        <taxon>Micrococcales</taxon>
        <taxon>Intrasporangiaceae</taxon>
        <taxon>Knoellia</taxon>
    </lineage>
</organism>
<protein>
    <submittedName>
        <fullName evidence="8">ABC transporter substrate-binding protein</fullName>
    </submittedName>
</protein>
<keyword evidence="5" id="KW-1133">Transmembrane helix</keyword>
<feature type="chain" id="PRO_5034385686" evidence="6">
    <location>
        <begin position="39"/>
        <end position="610"/>
    </location>
</feature>
<reference evidence="8" key="2">
    <citation type="submission" date="2020-09" db="EMBL/GenBank/DDBJ databases">
        <authorList>
            <person name="Sun Q."/>
            <person name="Zhou Y."/>
        </authorList>
    </citation>
    <scope>NUCLEOTIDE SEQUENCE</scope>
    <source>
        <strain evidence="8">CGMCC 1.10749</strain>
    </source>
</reference>
<evidence type="ECO:0000313" key="8">
    <source>
        <dbReference type="EMBL" id="GGB79467.1"/>
    </source>
</evidence>
<dbReference type="PANTHER" id="PTHR30290:SF10">
    <property type="entry name" value="PERIPLASMIC OLIGOPEPTIDE-BINDING PROTEIN-RELATED"/>
    <property type="match status" value="1"/>
</dbReference>
<dbReference type="Gene3D" id="3.10.105.10">
    <property type="entry name" value="Dipeptide-binding Protein, Domain 3"/>
    <property type="match status" value="1"/>
</dbReference>
<evidence type="ECO:0000256" key="2">
    <source>
        <dbReference type="ARBA" id="ARBA00005695"/>
    </source>
</evidence>
<evidence type="ECO:0000256" key="5">
    <source>
        <dbReference type="SAM" id="Phobius"/>
    </source>
</evidence>
<dbReference type="InterPro" id="IPR039424">
    <property type="entry name" value="SBP_5"/>
</dbReference>
<comment type="subcellular location">
    <subcellularLocation>
        <location evidence="1">Cell envelope</location>
    </subcellularLocation>
</comment>
<name>A0A8H9KU76_9MICO</name>
<evidence type="ECO:0000259" key="7">
    <source>
        <dbReference type="Pfam" id="PF00496"/>
    </source>
</evidence>
<dbReference type="RefSeq" id="WP_035945559.1">
    <property type="nucleotide sequence ID" value="NZ_BMEA01000002.1"/>
</dbReference>
<keyword evidence="4 6" id="KW-0732">Signal</keyword>
<dbReference type="SUPFAM" id="SSF53850">
    <property type="entry name" value="Periplasmic binding protein-like II"/>
    <property type="match status" value="1"/>
</dbReference>
<comment type="caution">
    <text evidence="8">The sequence shown here is derived from an EMBL/GenBank/DDBJ whole genome shotgun (WGS) entry which is preliminary data.</text>
</comment>
<dbReference type="Pfam" id="PF00496">
    <property type="entry name" value="SBP_bac_5"/>
    <property type="match status" value="1"/>
</dbReference>
<feature type="transmembrane region" description="Helical" evidence="5">
    <location>
        <begin position="579"/>
        <end position="598"/>
    </location>
</feature>
<keyword evidence="5" id="KW-0472">Membrane</keyword>
<keyword evidence="5" id="KW-0812">Transmembrane</keyword>
<reference evidence="8" key="1">
    <citation type="journal article" date="2014" name="Int. J. Syst. Evol. Microbiol.">
        <title>Complete genome sequence of Corynebacterium casei LMG S-19264T (=DSM 44701T), isolated from a smear-ripened cheese.</title>
        <authorList>
            <consortium name="US DOE Joint Genome Institute (JGI-PGF)"/>
            <person name="Walter F."/>
            <person name="Albersmeier A."/>
            <person name="Kalinowski J."/>
            <person name="Ruckert C."/>
        </authorList>
    </citation>
    <scope>NUCLEOTIDE SEQUENCE</scope>
    <source>
        <strain evidence="8">CGMCC 1.10749</strain>
    </source>
</reference>
<dbReference type="GO" id="GO:1904680">
    <property type="term" value="F:peptide transmembrane transporter activity"/>
    <property type="evidence" value="ECO:0007669"/>
    <property type="project" value="TreeGrafter"/>
</dbReference>
<evidence type="ECO:0000256" key="3">
    <source>
        <dbReference type="ARBA" id="ARBA00022448"/>
    </source>
</evidence>
<dbReference type="PIRSF" id="PIRSF002741">
    <property type="entry name" value="MppA"/>
    <property type="match status" value="1"/>
</dbReference>
<dbReference type="GO" id="GO:0015833">
    <property type="term" value="P:peptide transport"/>
    <property type="evidence" value="ECO:0007669"/>
    <property type="project" value="TreeGrafter"/>
</dbReference>
<evidence type="ECO:0000256" key="6">
    <source>
        <dbReference type="SAM" id="SignalP"/>
    </source>
</evidence>
<dbReference type="Gene3D" id="3.40.190.10">
    <property type="entry name" value="Periplasmic binding protein-like II"/>
    <property type="match status" value="1"/>
</dbReference>
<dbReference type="GO" id="GO:0043190">
    <property type="term" value="C:ATP-binding cassette (ABC) transporter complex"/>
    <property type="evidence" value="ECO:0007669"/>
    <property type="project" value="InterPro"/>
</dbReference>
<feature type="domain" description="Solute-binding protein family 5" evidence="7">
    <location>
        <begin position="88"/>
        <end position="457"/>
    </location>
</feature>
<dbReference type="EMBL" id="BMEA01000002">
    <property type="protein sequence ID" value="GGB79467.1"/>
    <property type="molecule type" value="Genomic_DNA"/>
</dbReference>
<sequence>MKFRTNPGGRGLRTVLSGLLVMLLACAAALFAGSGAHAETKDEKTLTIAVSQEVDSLSPFLAVRRITTALGRLSYDFLTNYDPKTGKTIPALAESWTTSEDGLTWTYKIRDTKWTDGQPITAEDARWTFDTMMKDEAAATANGNFVENFESVSAPDPRTLEVKLKAPQATMLALDVPILPKHKWEGVGDYSKFNNDQEFPIVGSGPWVISAYEVNQSITLTPNKDFWRGAPKFDKLVFRYIDDSDAQVEALKAGEVDFVSGLTPAQAKALESADNITVNKAKGKRFQAITLNPGAKLQDGTAFGDGNKALQDPVVREALVRTIDREAIYKTAYGGFGEANGGYIPSRYKDYHWEPEGDAVIGFDTAKAGELLEGAGWVKGSDGIRAKGGTKLSFRFNVHADNPQYVQAAEMMREWAKEAGIDLKVEPVSEVGALLDAGTYDILTTGWSVNPDPDYILGINRCSGLPAKVGGPYLSDAYYCNPEYDKLYAAQLAELDQPKRAEIVKQMQEQLYKDNVFVVWGYADQLEAFRSDTIASMQPQPDPGGNYDSQDGYWSWWSATPVGEEDEAAGDSGGSSSGLMLGGGAVALAALAAGVVFLRRRGATAADDRE</sequence>